<feature type="domain" description="TonB-dependent receptor plug" evidence="14">
    <location>
        <begin position="43"/>
        <end position="155"/>
    </location>
</feature>
<dbReference type="InterPro" id="IPR012910">
    <property type="entry name" value="Plug_dom"/>
</dbReference>
<dbReference type="PANTHER" id="PTHR47234:SF2">
    <property type="entry name" value="TONB-DEPENDENT RECEPTOR"/>
    <property type="match status" value="1"/>
</dbReference>
<keyword evidence="6 11" id="KW-0798">TonB box</keyword>
<evidence type="ECO:0000256" key="3">
    <source>
        <dbReference type="ARBA" id="ARBA00022448"/>
    </source>
</evidence>
<dbReference type="Gene3D" id="2.170.130.10">
    <property type="entry name" value="TonB-dependent receptor, plug domain"/>
    <property type="match status" value="1"/>
</dbReference>
<evidence type="ECO:0000256" key="10">
    <source>
        <dbReference type="PROSITE-ProRule" id="PRU01360"/>
    </source>
</evidence>
<dbReference type="PANTHER" id="PTHR47234">
    <property type="match status" value="1"/>
</dbReference>
<dbReference type="Gene3D" id="2.40.170.20">
    <property type="entry name" value="TonB-dependent receptor, beta-barrel domain"/>
    <property type="match status" value="1"/>
</dbReference>
<feature type="chain" id="PRO_5045105371" evidence="12">
    <location>
        <begin position="22"/>
        <end position="947"/>
    </location>
</feature>
<evidence type="ECO:0000256" key="5">
    <source>
        <dbReference type="ARBA" id="ARBA00022692"/>
    </source>
</evidence>
<comment type="caution">
    <text evidence="15">The sequence shown here is derived from an EMBL/GenBank/DDBJ whole genome shotgun (WGS) entry which is preliminary data.</text>
</comment>
<evidence type="ECO:0000313" key="15">
    <source>
        <dbReference type="EMBL" id="MFG6488409.1"/>
    </source>
</evidence>
<dbReference type="PROSITE" id="PS52016">
    <property type="entry name" value="TONB_DEPENDENT_REC_3"/>
    <property type="match status" value="1"/>
</dbReference>
<keyword evidence="8 15" id="KW-0675">Receptor</keyword>
<dbReference type="Pfam" id="PF07715">
    <property type="entry name" value="Plug"/>
    <property type="match status" value="1"/>
</dbReference>
<evidence type="ECO:0000259" key="14">
    <source>
        <dbReference type="Pfam" id="PF07715"/>
    </source>
</evidence>
<dbReference type="SUPFAM" id="SSF56935">
    <property type="entry name" value="Porins"/>
    <property type="match status" value="1"/>
</dbReference>
<keyword evidence="16" id="KW-1185">Reference proteome</keyword>
<proteinExistence type="inferred from homology"/>
<protein>
    <submittedName>
        <fullName evidence="15">TonB-dependent receptor plug domain-containing protein</fullName>
    </submittedName>
</protein>
<evidence type="ECO:0000256" key="12">
    <source>
        <dbReference type="SAM" id="SignalP"/>
    </source>
</evidence>
<feature type="signal peptide" evidence="12">
    <location>
        <begin position="1"/>
        <end position="21"/>
    </location>
</feature>
<evidence type="ECO:0000256" key="8">
    <source>
        <dbReference type="ARBA" id="ARBA00023170"/>
    </source>
</evidence>
<keyword evidence="3 10" id="KW-0813">Transport</keyword>
<comment type="similarity">
    <text evidence="2 10 11">Belongs to the TonB-dependent receptor family.</text>
</comment>
<organism evidence="15 16">
    <name type="scientific">Pelomonas candidula</name>
    <dbReference type="NCBI Taxonomy" id="3299025"/>
    <lineage>
        <taxon>Bacteria</taxon>
        <taxon>Pseudomonadati</taxon>
        <taxon>Pseudomonadota</taxon>
        <taxon>Betaproteobacteria</taxon>
        <taxon>Burkholderiales</taxon>
        <taxon>Sphaerotilaceae</taxon>
        <taxon>Roseateles</taxon>
    </lineage>
</organism>
<dbReference type="InterPro" id="IPR039426">
    <property type="entry name" value="TonB-dep_rcpt-like"/>
</dbReference>
<sequence>MFKTTTITSAILALAATHALAQEETQKLERIEVTGSSIKRAASETSLPITTITKADIARTGATTVQDLVYLLPSSFGGNVVANNVGATGGASTANLRALGPKYTLVLLNGRRIANFAFGNNPVDLNSIPLAAVERVEVLRDGASAVYGADAVAGVINFILKKDYQGAEVTAAEYKSDKGGGNSHNLSAVLGFGDLDKDRFNVMLTAGYEGVDPLKASQRSFASTAVRPDLGINKSSPRNGIPNLNFSDTLGNSYTTVNPLAYNGCVSPDFALVKRSTAGTCGTDYVKFIDLIPQQRRDNVSARAVFQVDGDNQIIAEAMHNADWQQSFYSPAPYTLKMTYPANGRFYPKSITVPKGITVPAGYTFADGTVLASKTVLANDVTVTPTGDITGTWRTVAGGGRSDITQTQTDRVLIGAKGLLAGWDYDVALTFSSNKGQIYFGPGQFSYATLTPLVAKGDINVFGPQDATSQAALNSALLTGQLQQTAESKATELDFHMSRDIYTMAYGEMSFAIGANFRKETIDQVSMPVLASGDVVGGNGPVPGVASGRKVAGVVSELVVPLYKDLELNLAGRYDNYKNDFGTSFSKFSPKASLRYQPTKDLVLRGSVASGFRAPTLYENLRPLTTGNNTSANWSDPVRCPGGTPITNTNPVGAIQDECDVQLNSATSGDKNLRPEKSKQFSLGVAFSPIRELTASVDYWNVKITDPIVAKSEIQVLSDPTKYASYIYRYDPKYKDSLHDFSNGWVDDGNQFGAKQGSTNPDFPIAYVYLPEENTAKTYASGLDFSVASRVKFAGLGSFGVNLDGTLFLTHGYQYTGLAATSDLGKFKDFGAIPRWRHALTFLWGNGMFDASLTQNYTKGYEDYTDPTAVDGTTYPEVRKVASYITWDGQATVRPTKSLSLVFGIKNLLDKDPPSSRNSLYFQTGYDPTYTNPIGRQFYGRINYKFF</sequence>
<dbReference type="InterPro" id="IPR000531">
    <property type="entry name" value="Beta-barrel_TonB"/>
</dbReference>
<evidence type="ECO:0000256" key="9">
    <source>
        <dbReference type="ARBA" id="ARBA00023237"/>
    </source>
</evidence>
<feature type="domain" description="TonB-dependent receptor-like beta-barrel" evidence="13">
    <location>
        <begin position="403"/>
        <end position="908"/>
    </location>
</feature>
<evidence type="ECO:0000256" key="6">
    <source>
        <dbReference type="ARBA" id="ARBA00023077"/>
    </source>
</evidence>
<name>A0ABW7HF64_9BURK</name>
<keyword evidence="7 10" id="KW-0472">Membrane</keyword>
<dbReference type="Proteomes" id="UP001606134">
    <property type="component" value="Unassembled WGS sequence"/>
</dbReference>
<dbReference type="InterPro" id="IPR037066">
    <property type="entry name" value="Plug_dom_sf"/>
</dbReference>
<evidence type="ECO:0000313" key="16">
    <source>
        <dbReference type="Proteomes" id="UP001606134"/>
    </source>
</evidence>
<evidence type="ECO:0000256" key="7">
    <source>
        <dbReference type="ARBA" id="ARBA00023136"/>
    </source>
</evidence>
<gene>
    <name evidence="15" type="ORF">ACG04R_17105</name>
</gene>
<dbReference type="EMBL" id="JBIGIC010000008">
    <property type="protein sequence ID" value="MFG6488409.1"/>
    <property type="molecule type" value="Genomic_DNA"/>
</dbReference>
<keyword evidence="12" id="KW-0732">Signal</keyword>
<evidence type="ECO:0000256" key="4">
    <source>
        <dbReference type="ARBA" id="ARBA00022452"/>
    </source>
</evidence>
<dbReference type="RefSeq" id="WP_394413247.1">
    <property type="nucleotide sequence ID" value="NZ_JBIGIC010000008.1"/>
</dbReference>
<keyword evidence="5 10" id="KW-0812">Transmembrane</keyword>
<evidence type="ECO:0000256" key="2">
    <source>
        <dbReference type="ARBA" id="ARBA00009810"/>
    </source>
</evidence>
<accession>A0ABW7HF64</accession>
<dbReference type="Pfam" id="PF00593">
    <property type="entry name" value="TonB_dep_Rec_b-barrel"/>
    <property type="match status" value="1"/>
</dbReference>
<dbReference type="CDD" id="cd01347">
    <property type="entry name" value="ligand_gated_channel"/>
    <property type="match status" value="1"/>
</dbReference>
<evidence type="ECO:0000256" key="1">
    <source>
        <dbReference type="ARBA" id="ARBA00004571"/>
    </source>
</evidence>
<dbReference type="InterPro" id="IPR036942">
    <property type="entry name" value="Beta-barrel_TonB_sf"/>
</dbReference>
<evidence type="ECO:0000259" key="13">
    <source>
        <dbReference type="Pfam" id="PF00593"/>
    </source>
</evidence>
<evidence type="ECO:0000256" key="11">
    <source>
        <dbReference type="RuleBase" id="RU003357"/>
    </source>
</evidence>
<keyword evidence="9 10" id="KW-0998">Cell outer membrane</keyword>
<comment type="subcellular location">
    <subcellularLocation>
        <location evidence="1 10">Cell outer membrane</location>
        <topology evidence="1 10">Multi-pass membrane protein</topology>
    </subcellularLocation>
</comment>
<keyword evidence="4 10" id="KW-1134">Transmembrane beta strand</keyword>
<reference evidence="15 16" key="1">
    <citation type="submission" date="2024-08" db="EMBL/GenBank/DDBJ databases">
        <authorList>
            <person name="Lu H."/>
        </authorList>
    </citation>
    <scope>NUCLEOTIDE SEQUENCE [LARGE SCALE GENOMIC DNA]</scope>
    <source>
        <strain evidence="15 16">BYS78W</strain>
    </source>
</reference>